<keyword evidence="3" id="KW-1185">Reference proteome</keyword>
<dbReference type="AlphaFoldDB" id="A0A0D2H810"/>
<evidence type="ECO:0000313" key="3">
    <source>
        <dbReference type="Proteomes" id="UP000053789"/>
    </source>
</evidence>
<accession>A0A0D2H810</accession>
<dbReference type="RefSeq" id="XP_016613654.1">
    <property type="nucleotide sequence ID" value="XM_016770156.1"/>
</dbReference>
<dbReference type="OrthoDB" id="2688021at2759"/>
<dbReference type="HOGENOM" id="CLU_2049427_0_0_1"/>
<gene>
    <name evidence="2" type="ORF">Z519_12450</name>
</gene>
<keyword evidence="1" id="KW-1133">Transmembrane helix</keyword>
<evidence type="ECO:0000256" key="1">
    <source>
        <dbReference type="SAM" id="Phobius"/>
    </source>
</evidence>
<keyword evidence="1" id="KW-0812">Transmembrane</keyword>
<dbReference type="VEuPathDB" id="FungiDB:Z519_12450"/>
<dbReference type="GeneID" id="27705378"/>
<name>A0A0D2H810_CLAB1</name>
<evidence type="ECO:0000313" key="2">
    <source>
        <dbReference type="EMBL" id="KIW86985.1"/>
    </source>
</evidence>
<proteinExistence type="predicted"/>
<protein>
    <submittedName>
        <fullName evidence="2">Uncharacterized protein</fullName>
    </submittedName>
</protein>
<feature type="transmembrane region" description="Helical" evidence="1">
    <location>
        <begin position="34"/>
        <end position="57"/>
    </location>
</feature>
<dbReference type="Proteomes" id="UP000053789">
    <property type="component" value="Unassembled WGS sequence"/>
</dbReference>
<dbReference type="EMBL" id="KN847008">
    <property type="protein sequence ID" value="KIW86985.1"/>
    <property type="molecule type" value="Genomic_DNA"/>
</dbReference>
<keyword evidence="1" id="KW-0472">Membrane</keyword>
<reference evidence="2" key="1">
    <citation type="submission" date="2015-01" db="EMBL/GenBank/DDBJ databases">
        <title>The Genome Sequence of Cladophialophora bantiana CBS 173.52.</title>
        <authorList>
            <consortium name="The Broad Institute Genomics Platform"/>
            <person name="Cuomo C."/>
            <person name="de Hoog S."/>
            <person name="Gorbushina A."/>
            <person name="Stielow B."/>
            <person name="Teixiera M."/>
            <person name="Abouelleil A."/>
            <person name="Chapman S.B."/>
            <person name="Priest M."/>
            <person name="Young S.K."/>
            <person name="Wortman J."/>
            <person name="Nusbaum C."/>
            <person name="Birren B."/>
        </authorList>
    </citation>
    <scope>NUCLEOTIDE SEQUENCE [LARGE SCALE GENOMIC DNA]</scope>
    <source>
        <strain evidence="2">CBS 173.52</strain>
    </source>
</reference>
<organism evidence="2 3">
    <name type="scientific">Cladophialophora bantiana (strain ATCC 10958 / CBS 173.52 / CDC B-1940 / NIH 8579)</name>
    <name type="common">Xylohypha bantiana</name>
    <dbReference type="NCBI Taxonomy" id="1442370"/>
    <lineage>
        <taxon>Eukaryota</taxon>
        <taxon>Fungi</taxon>
        <taxon>Dikarya</taxon>
        <taxon>Ascomycota</taxon>
        <taxon>Pezizomycotina</taxon>
        <taxon>Eurotiomycetes</taxon>
        <taxon>Chaetothyriomycetidae</taxon>
        <taxon>Chaetothyriales</taxon>
        <taxon>Herpotrichiellaceae</taxon>
        <taxon>Cladophialophora</taxon>
    </lineage>
</organism>
<sequence>MSVHDILAQTPAGPKRPQEKQQNMIKGYPHVGHMLWIVGAALALDLLFAAIVCKLTIQQHPDGMYSFFSFAMPYEWNPYVIPLHCAELVLNVSRDEEVWRRAYIATGKGAKINTSHFGLE</sequence>